<feature type="compositionally biased region" description="Polar residues" evidence="1">
    <location>
        <begin position="1"/>
        <end position="16"/>
    </location>
</feature>
<evidence type="ECO:0000256" key="1">
    <source>
        <dbReference type="SAM" id="MobiDB-lite"/>
    </source>
</evidence>
<organism evidence="2 3">
    <name type="scientific">Fasciola gigantica</name>
    <name type="common">Giant liver fluke</name>
    <dbReference type="NCBI Taxonomy" id="46835"/>
    <lineage>
        <taxon>Eukaryota</taxon>
        <taxon>Metazoa</taxon>
        <taxon>Spiralia</taxon>
        <taxon>Lophotrochozoa</taxon>
        <taxon>Platyhelminthes</taxon>
        <taxon>Trematoda</taxon>
        <taxon>Digenea</taxon>
        <taxon>Plagiorchiida</taxon>
        <taxon>Echinostomata</taxon>
        <taxon>Echinostomatoidea</taxon>
        <taxon>Fasciolidae</taxon>
        <taxon>Fasciola</taxon>
    </lineage>
</organism>
<gene>
    <name evidence="2" type="ORF">FGIG_08082</name>
</gene>
<accession>A0A504YN94</accession>
<proteinExistence type="predicted"/>
<dbReference type="AlphaFoldDB" id="A0A504YN94"/>
<dbReference type="EMBL" id="SUNJ01007764">
    <property type="protein sequence ID" value="TPP61746.1"/>
    <property type="molecule type" value="Genomic_DNA"/>
</dbReference>
<dbReference type="OrthoDB" id="10553196at2759"/>
<evidence type="ECO:0000313" key="2">
    <source>
        <dbReference type="EMBL" id="TPP61746.1"/>
    </source>
</evidence>
<protein>
    <submittedName>
        <fullName evidence="2">Uncharacterized protein</fullName>
    </submittedName>
</protein>
<feature type="region of interest" description="Disordered" evidence="1">
    <location>
        <begin position="270"/>
        <end position="394"/>
    </location>
</feature>
<keyword evidence="3" id="KW-1185">Reference proteome</keyword>
<feature type="region of interest" description="Disordered" evidence="1">
    <location>
        <begin position="157"/>
        <end position="187"/>
    </location>
</feature>
<comment type="caution">
    <text evidence="2">The sequence shown here is derived from an EMBL/GenBank/DDBJ whole genome shotgun (WGS) entry which is preliminary data.</text>
</comment>
<dbReference type="Proteomes" id="UP000316759">
    <property type="component" value="Unassembled WGS sequence"/>
</dbReference>
<feature type="compositionally biased region" description="Polar residues" evidence="1">
    <location>
        <begin position="384"/>
        <end position="394"/>
    </location>
</feature>
<dbReference type="STRING" id="46835.A0A504YN94"/>
<reference evidence="2 3" key="1">
    <citation type="submission" date="2019-04" db="EMBL/GenBank/DDBJ databases">
        <title>Annotation for the trematode Fasciola gigantica.</title>
        <authorList>
            <person name="Choi Y.-J."/>
        </authorList>
    </citation>
    <scope>NUCLEOTIDE SEQUENCE [LARGE SCALE GENOMIC DNA]</scope>
    <source>
        <strain evidence="2">Uganda_cow_1</strain>
    </source>
</reference>
<feature type="region of interest" description="Disordered" evidence="1">
    <location>
        <begin position="1"/>
        <end position="40"/>
    </location>
</feature>
<feature type="compositionally biased region" description="Polar residues" evidence="1">
    <location>
        <begin position="297"/>
        <end position="311"/>
    </location>
</feature>
<sequence>MYSSTMPMASSQNTRKLPNDLPTEYRDHAPPRNGVNLSPLTVRSRTSGTLVYDGLASPESNSFSNARARELFGTVRIREQYRNLSNPSVPYYPQPNSPSRVGTPVRDLQVTGLQLSETAGRSYMDEPPTTQLIGSNTNKPPVRIYSPVLQTVNSYSGSVTSKGMSSDPRDWSVGKGSHRSNDGDPNRGELVYARRIISETHTSGPLSPQNQPALVSSNPVAVPRKYSHTTLPKNLDKMYDQMRLNGSSTVGPDRPSSPARVDWMERKLTPDAPLAEPLKVRSDRPPGTYIPVPPAASNATSTSIVPYGVKNTNERSQSRNTNYPPPPPYSAIANGAEKSPNQSSTGIYGPVYNRIGTTSTEKPPEAVSGFDAPHRGPHVGLLNHGNTVSASFNN</sequence>
<name>A0A504YN94_FASGI</name>
<evidence type="ECO:0000313" key="3">
    <source>
        <dbReference type="Proteomes" id="UP000316759"/>
    </source>
</evidence>